<keyword evidence="10" id="KW-1185">Reference proteome</keyword>
<gene>
    <name evidence="9" type="ORF">EDC14_1001131</name>
</gene>
<dbReference type="AlphaFoldDB" id="A0A4R1SBI2"/>
<dbReference type="RefSeq" id="WP_132012246.1">
    <property type="nucleotide sequence ID" value="NZ_SLUN01000001.1"/>
</dbReference>
<evidence type="ECO:0000313" key="10">
    <source>
        <dbReference type="Proteomes" id="UP000295008"/>
    </source>
</evidence>
<dbReference type="InterPro" id="IPR043726">
    <property type="entry name" value="LiaI-LiaF-like_TM1"/>
</dbReference>
<comment type="caution">
    <text evidence="9">The sequence shown here is derived from an EMBL/GenBank/DDBJ whole genome shotgun (WGS) entry which is preliminary data.</text>
</comment>
<evidence type="ECO:0000256" key="1">
    <source>
        <dbReference type="ARBA" id="ARBA00004162"/>
    </source>
</evidence>
<evidence type="ECO:0000259" key="8">
    <source>
        <dbReference type="Pfam" id="PF18917"/>
    </source>
</evidence>
<feature type="domain" description="LiaI-LiaF-like transmembrane region" evidence="8">
    <location>
        <begin position="97"/>
        <end position="135"/>
    </location>
</feature>
<dbReference type="EMBL" id="SLUN01000001">
    <property type="protein sequence ID" value="TCL76848.1"/>
    <property type="molecule type" value="Genomic_DNA"/>
</dbReference>
<dbReference type="Pfam" id="PF04024">
    <property type="entry name" value="PspC"/>
    <property type="match status" value="1"/>
</dbReference>
<dbReference type="InterPro" id="IPR007168">
    <property type="entry name" value="Phageshock_PspC_N"/>
</dbReference>
<feature type="transmembrane region" description="Helical" evidence="6">
    <location>
        <begin position="35"/>
        <end position="58"/>
    </location>
</feature>
<name>A0A4R1SBI2_HYDET</name>
<dbReference type="GO" id="GO:0005886">
    <property type="term" value="C:plasma membrane"/>
    <property type="evidence" value="ECO:0007669"/>
    <property type="project" value="UniProtKB-SubCell"/>
</dbReference>
<feature type="transmembrane region" description="Helical" evidence="6">
    <location>
        <begin position="120"/>
        <end position="137"/>
    </location>
</feature>
<evidence type="ECO:0000313" key="9">
    <source>
        <dbReference type="EMBL" id="TCL76848.1"/>
    </source>
</evidence>
<keyword evidence="5 6" id="KW-0472">Membrane</keyword>
<dbReference type="OrthoDB" id="9815286at2"/>
<evidence type="ECO:0000256" key="2">
    <source>
        <dbReference type="ARBA" id="ARBA00022475"/>
    </source>
</evidence>
<keyword evidence="3 6" id="KW-0812">Transmembrane</keyword>
<evidence type="ECO:0000256" key="5">
    <source>
        <dbReference type="ARBA" id="ARBA00023136"/>
    </source>
</evidence>
<dbReference type="Pfam" id="PF18917">
    <property type="entry name" value="LiaI-LiaF-like_TM1"/>
    <property type="match status" value="1"/>
</dbReference>
<accession>A0A4R1SBI2</accession>
<dbReference type="PANTHER" id="PTHR33885">
    <property type="entry name" value="PHAGE SHOCK PROTEIN C"/>
    <property type="match status" value="1"/>
</dbReference>
<feature type="transmembrane region" description="Helical" evidence="6">
    <location>
        <begin position="94"/>
        <end position="114"/>
    </location>
</feature>
<comment type="subcellular location">
    <subcellularLocation>
        <location evidence="1">Cell membrane</location>
        <topology evidence="1">Single-pass membrane protein</topology>
    </subcellularLocation>
</comment>
<keyword evidence="4 6" id="KW-1133">Transmembrane helix</keyword>
<reference evidence="9 10" key="1">
    <citation type="submission" date="2019-03" db="EMBL/GenBank/DDBJ databases">
        <title>Genomic Encyclopedia of Type Strains, Phase IV (KMG-IV): sequencing the most valuable type-strain genomes for metagenomic binning, comparative biology and taxonomic classification.</title>
        <authorList>
            <person name="Goeker M."/>
        </authorList>
    </citation>
    <scope>NUCLEOTIDE SEQUENCE [LARGE SCALE GENOMIC DNA]</scope>
    <source>
        <strain evidence="9 10">LX-B</strain>
    </source>
</reference>
<evidence type="ECO:0000256" key="3">
    <source>
        <dbReference type="ARBA" id="ARBA00022692"/>
    </source>
</evidence>
<proteinExistence type="predicted"/>
<feature type="domain" description="Phage shock protein PspC N-terminal" evidence="7">
    <location>
        <begin position="4"/>
        <end position="60"/>
    </location>
</feature>
<dbReference type="PANTHER" id="PTHR33885:SF3">
    <property type="entry name" value="PHAGE SHOCK PROTEIN C"/>
    <property type="match status" value="1"/>
</dbReference>
<keyword evidence="2" id="KW-1003">Cell membrane</keyword>
<sequence>MSTKRLYRSVRDRRIAGVAGGMAEYFAVDVTLIRLLWILAVIFGGSGILAYIIAWIVIPDQPTRSETETEAGGGAPSEPAVETIDVTPDRSSKISYVGIFLILLGIFFLIRTFIPWHLTRYFWPLLLVLLGIALLVPNRRRS</sequence>
<evidence type="ECO:0000256" key="4">
    <source>
        <dbReference type="ARBA" id="ARBA00022989"/>
    </source>
</evidence>
<dbReference type="InterPro" id="IPR052027">
    <property type="entry name" value="PspC"/>
</dbReference>
<dbReference type="Proteomes" id="UP000295008">
    <property type="component" value="Unassembled WGS sequence"/>
</dbReference>
<protein>
    <submittedName>
        <fullName evidence="9">Phage shock protein C (PspC) family protein</fullName>
    </submittedName>
</protein>
<organism evidence="9 10">
    <name type="scientific">Hydrogenispora ethanolica</name>
    <dbReference type="NCBI Taxonomy" id="1082276"/>
    <lineage>
        <taxon>Bacteria</taxon>
        <taxon>Bacillati</taxon>
        <taxon>Bacillota</taxon>
        <taxon>Hydrogenispora</taxon>
    </lineage>
</organism>
<evidence type="ECO:0000256" key="6">
    <source>
        <dbReference type="SAM" id="Phobius"/>
    </source>
</evidence>
<evidence type="ECO:0000259" key="7">
    <source>
        <dbReference type="Pfam" id="PF04024"/>
    </source>
</evidence>